<dbReference type="SUPFAM" id="SSF55159">
    <property type="entry name" value="eIF1-like"/>
    <property type="match status" value="1"/>
</dbReference>
<dbReference type="GO" id="GO:0003743">
    <property type="term" value="F:translation initiation factor activity"/>
    <property type="evidence" value="ECO:0007669"/>
    <property type="project" value="UniProtKB-KW"/>
</dbReference>
<dbReference type="Gene3D" id="3.10.400.20">
    <property type="match status" value="1"/>
</dbReference>
<dbReference type="PROSITE" id="PS50890">
    <property type="entry name" value="PUA"/>
    <property type="match status" value="1"/>
</dbReference>
<dbReference type="InterPro" id="IPR015947">
    <property type="entry name" value="PUA-like_sf"/>
</dbReference>
<dbReference type="InterPro" id="IPR057429">
    <property type="entry name" value="WH_eIF2D"/>
</dbReference>
<dbReference type="Pfam" id="PF25304">
    <property type="entry name" value="WHD_eIF2D"/>
    <property type="match status" value="1"/>
</dbReference>
<dbReference type="InterPro" id="IPR001950">
    <property type="entry name" value="SUI1"/>
</dbReference>
<gene>
    <name evidence="2" type="ORF">CmeUKMEL1_08490</name>
</gene>
<reference evidence="2 3" key="1">
    <citation type="submission" date="2014-04" db="EMBL/GenBank/DDBJ databases">
        <title>Comparative Genomics of Cryptosporidium Species.</title>
        <authorList>
            <person name="Silva J.C."/>
            <person name="Su Q."/>
            <person name="Chalmers R."/>
            <person name="Chibucos M.C."/>
            <person name="Elwin K."/>
            <person name="Godinez A."/>
            <person name="Guo F."/>
            <person name="Huynh K."/>
            <person name="Orvis J."/>
            <person name="Ott S."/>
            <person name="Sadzewicz L."/>
            <person name="Sengamalay N."/>
            <person name="Shetty A."/>
            <person name="Sun M."/>
            <person name="Tallon L."/>
            <person name="Xiao L."/>
            <person name="Zhang H."/>
            <person name="Fraser C.M."/>
            <person name="Zhu G."/>
            <person name="Kissinger J."/>
            <person name="Widmer G."/>
        </authorList>
    </citation>
    <scope>NUCLEOTIDE SEQUENCE [LARGE SCALE GENOMIC DNA]</scope>
    <source>
        <strain evidence="2 3">UKMEL1</strain>
    </source>
</reference>
<dbReference type="PANTHER" id="PTHR12217">
    <property type="entry name" value="EUKARYOTIC TRANSLATION INITIATION FACTOR 2D"/>
    <property type="match status" value="1"/>
</dbReference>
<dbReference type="InterPro" id="IPR004521">
    <property type="entry name" value="Uncharacterised_CHP00451"/>
</dbReference>
<sequence>MFKKRVIQTSGETLIGRRAVIQLRDRLIKQFTLESQIGDLILGKRKKNELKVTATKFEGNKTERGVIYRIEFENESNFSFSSSNVSNLEKIESKPLENKFEIKTINSETKGCTGPNSEKKSENEANNISEFNYCPNLSNLKSLPATLPWLFELNMDRLFPTMHLLWIHSSLFSIPSIIILRNAKQFIFNGADLMAGGIIFELTSDLKNIRKDQIWTIKCVGDNLPIAIGTSLVDWDDISYPSIRKGKVLKVIHHCNDTLSLEGSMDFNERNCINFDEETNFKNNEDKKTLEVIEEFQNINLEKKEVEIFNENQNLLIKHTNELQVSENEISSQIQSVHSIDENDCKKQHEELSQKEYDFLLETLLLKVISEFSSNKALLPTDSSAIWNKISKLCLQNYGIQIDIKKSSFVKVQKFFQYYSKKNILLIKQGRGGVLNIVDINDEEAIKMDKNNLNSEILSKLPPIKKKFKKPSGAEGVQSKARNTQFEVVLLYQPEQNFLPIFDYYNSKEIHHLGRILPIRTSRGEKEQSFITIADARTALEYYINSNDLKTNDPNSNFPGKFSNIKLDEVLVNLFQKHLDGKSNCAIDKVIPISLAYKEIPNFLKVFHYIRNIADPDSEKKPNIHKGPCKIIEIYTESRMGTRKHVTIISPFISHFNLDLQEVADSCQKKFACSASVSQIKKYPSNNNLGVIIQGNVVSQLCDFLNSRWGIPKSYIQQR</sequence>
<keyword evidence="2" id="KW-0396">Initiation factor</keyword>
<evidence type="ECO:0000259" key="1">
    <source>
        <dbReference type="PROSITE" id="PS50296"/>
    </source>
</evidence>
<dbReference type="InterPro" id="IPR039759">
    <property type="entry name" value="eIF2D_SUI1"/>
</dbReference>
<dbReference type="GO" id="GO:0001731">
    <property type="term" value="P:formation of translation preinitiation complex"/>
    <property type="evidence" value="ECO:0007669"/>
    <property type="project" value="InterPro"/>
</dbReference>
<dbReference type="AlphaFoldDB" id="A0A2P4Z0Q9"/>
<dbReference type="CDD" id="cd11608">
    <property type="entry name" value="eIF2D_C"/>
    <property type="match status" value="1"/>
</dbReference>
<name>A0A2P4Z0Q9_9CRYT</name>
<dbReference type="OrthoDB" id="199771at2759"/>
<proteinExistence type="predicted"/>
<dbReference type="GO" id="GO:0003723">
    <property type="term" value="F:RNA binding"/>
    <property type="evidence" value="ECO:0007669"/>
    <property type="project" value="InterPro"/>
</dbReference>
<evidence type="ECO:0000313" key="2">
    <source>
        <dbReference type="EMBL" id="POM83657.1"/>
    </source>
</evidence>
<dbReference type="NCBIfam" id="TIGR00451">
    <property type="entry name" value="unchar_dom_2"/>
    <property type="match status" value="1"/>
</dbReference>
<organism evidence="2 3">
    <name type="scientific">Cryptosporidium meleagridis</name>
    <dbReference type="NCBI Taxonomy" id="93969"/>
    <lineage>
        <taxon>Eukaryota</taxon>
        <taxon>Sar</taxon>
        <taxon>Alveolata</taxon>
        <taxon>Apicomplexa</taxon>
        <taxon>Conoidasida</taxon>
        <taxon>Coccidia</taxon>
        <taxon>Eucoccidiorida</taxon>
        <taxon>Eimeriorina</taxon>
        <taxon>Cryptosporidiidae</taxon>
        <taxon>Cryptosporidium</taxon>
    </lineage>
</organism>
<accession>A0A2P4Z0Q9</accession>
<dbReference type="PANTHER" id="PTHR12217:SF4">
    <property type="entry name" value="EUKARYOTIC TRANSLATION INITIATION FACTOR 2D"/>
    <property type="match status" value="1"/>
</dbReference>
<protein>
    <submittedName>
        <fullName evidence="2">Translation initiation factor SUI1 family protein</fullName>
    </submittedName>
</protein>
<dbReference type="VEuPathDB" id="CryptoDB:CmeUKMEL1_08490"/>
<comment type="caution">
    <text evidence="2">The sequence shown here is derived from an EMBL/GenBank/DDBJ whole genome shotgun (WGS) entry which is preliminary data.</text>
</comment>
<dbReference type="InterPro" id="IPR036877">
    <property type="entry name" value="SUI1_dom_sf"/>
</dbReference>
<evidence type="ECO:0000313" key="3">
    <source>
        <dbReference type="Proteomes" id="UP000236928"/>
    </source>
</evidence>
<dbReference type="PROSITE" id="PS50296">
    <property type="entry name" value="SUI1"/>
    <property type="match status" value="1"/>
</dbReference>
<keyword evidence="2" id="KW-0648">Protein biosynthesis</keyword>
<dbReference type="EMBL" id="JIBK01000017">
    <property type="protein sequence ID" value="POM83657.1"/>
    <property type="molecule type" value="Genomic_DNA"/>
</dbReference>
<dbReference type="InterPro" id="IPR039757">
    <property type="entry name" value="EIF2D"/>
</dbReference>
<dbReference type="InterPro" id="IPR048248">
    <property type="entry name" value="PUA_eIF2d-like"/>
</dbReference>
<dbReference type="Gene3D" id="3.30.780.10">
    <property type="entry name" value="SUI1-like domain"/>
    <property type="match status" value="1"/>
</dbReference>
<dbReference type="Pfam" id="PF26292">
    <property type="entry name" value="PUA_elF2D"/>
    <property type="match status" value="1"/>
</dbReference>
<dbReference type="Pfam" id="PF01253">
    <property type="entry name" value="SUI1"/>
    <property type="match status" value="1"/>
</dbReference>
<keyword evidence="3" id="KW-1185">Reference proteome</keyword>
<feature type="domain" description="SUI1" evidence="1">
    <location>
        <begin position="632"/>
        <end position="709"/>
    </location>
</feature>
<dbReference type="Proteomes" id="UP000236928">
    <property type="component" value="Unassembled WGS sequence"/>
</dbReference>
<dbReference type="SUPFAM" id="SSF88697">
    <property type="entry name" value="PUA domain-like"/>
    <property type="match status" value="1"/>
</dbReference>